<dbReference type="InterPro" id="IPR013216">
    <property type="entry name" value="Methyltransf_11"/>
</dbReference>
<protein>
    <recommendedName>
        <fullName evidence="1">Methyltransferase type 11 domain-containing protein</fullName>
    </recommendedName>
</protein>
<sequence>MNEVTKRGSGHYNKGQIRSAYARVQEQYNDFALRETSKPWWDAFLAELQNGDLILDLGCGSGIPACYLSSKGMRVIGTDISPEMISLAKKQVPGVPFICADMEMPWPENTFDGICAFFSLLHLPKKKTVRLLYKIYKWMKPGGVFVITVVEGTKEGLCENFMGEGVAIYLSYYTKEELISSLSTIGFVVTAARDLHIRTENFEETEIFLLTRKPTD</sequence>
<name>A0A2M6XTG6_9BACT</name>
<dbReference type="CDD" id="cd02440">
    <property type="entry name" value="AdoMet_MTases"/>
    <property type="match status" value="1"/>
</dbReference>
<organism evidence="2 3">
    <name type="scientific">Candidatus Kuenenbacteria bacterium CG08_land_8_20_14_0_20_37_23</name>
    <dbReference type="NCBI Taxonomy" id="1974617"/>
    <lineage>
        <taxon>Bacteria</taxon>
        <taxon>Candidatus Kueneniibacteriota</taxon>
    </lineage>
</organism>
<dbReference type="PANTHER" id="PTHR43861:SF1">
    <property type="entry name" value="TRANS-ACONITATE 2-METHYLTRANSFERASE"/>
    <property type="match status" value="1"/>
</dbReference>
<gene>
    <name evidence="2" type="ORF">COT27_00500</name>
</gene>
<dbReference type="EMBL" id="PEXX01000009">
    <property type="protein sequence ID" value="PIU10935.1"/>
    <property type="molecule type" value="Genomic_DNA"/>
</dbReference>
<dbReference type="Pfam" id="PF08241">
    <property type="entry name" value="Methyltransf_11"/>
    <property type="match status" value="1"/>
</dbReference>
<proteinExistence type="predicted"/>
<comment type="caution">
    <text evidence="2">The sequence shown here is derived from an EMBL/GenBank/DDBJ whole genome shotgun (WGS) entry which is preliminary data.</text>
</comment>
<dbReference type="Gene3D" id="3.40.50.150">
    <property type="entry name" value="Vaccinia Virus protein VP39"/>
    <property type="match status" value="1"/>
</dbReference>
<evidence type="ECO:0000313" key="3">
    <source>
        <dbReference type="Proteomes" id="UP000230586"/>
    </source>
</evidence>
<evidence type="ECO:0000259" key="1">
    <source>
        <dbReference type="Pfam" id="PF08241"/>
    </source>
</evidence>
<dbReference type="SUPFAM" id="SSF53335">
    <property type="entry name" value="S-adenosyl-L-methionine-dependent methyltransferases"/>
    <property type="match status" value="1"/>
</dbReference>
<feature type="domain" description="Methyltransferase type 11" evidence="1">
    <location>
        <begin position="55"/>
        <end position="147"/>
    </location>
</feature>
<dbReference type="GO" id="GO:0008757">
    <property type="term" value="F:S-adenosylmethionine-dependent methyltransferase activity"/>
    <property type="evidence" value="ECO:0007669"/>
    <property type="project" value="InterPro"/>
</dbReference>
<evidence type="ECO:0000313" key="2">
    <source>
        <dbReference type="EMBL" id="PIU10935.1"/>
    </source>
</evidence>
<reference evidence="3" key="1">
    <citation type="submission" date="2017-09" db="EMBL/GenBank/DDBJ databases">
        <title>Depth-based differentiation of microbial function through sediment-hosted aquifers and enrichment of novel symbionts in the deep terrestrial subsurface.</title>
        <authorList>
            <person name="Probst A.J."/>
            <person name="Ladd B."/>
            <person name="Jarett J.K."/>
            <person name="Geller-Mcgrath D.E."/>
            <person name="Sieber C.M.K."/>
            <person name="Emerson J.B."/>
            <person name="Anantharaman K."/>
            <person name="Thomas B.C."/>
            <person name="Malmstrom R."/>
            <person name="Stieglmeier M."/>
            <person name="Klingl A."/>
            <person name="Woyke T."/>
            <person name="Ryan C.M."/>
            <person name="Banfield J.F."/>
        </authorList>
    </citation>
    <scope>NUCLEOTIDE SEQUENCE [LARGE SCALE GENOMIC DNA]</scope>
</reference>
<dbReference type="Proteomes" id="UP000230586">
    <property type="component" value="Unassembled WGS sequence"/>
</dbReference>
<dbReference type="InterPro" id="IPR029063">
    <property type="entry name" value="SAM-dependent_MTases_sf"/>
</dbReference>
<dbReference type="PANTHER" id="PTHR43861">
    <property type="entry name" value="TRANS-ACONITATE 2-METHYLTRANSFERASE-RELATED"/>
    <property type="match status" value="1"/>
</dbReference>
<accession>A0A2M6XTG6</accession>
<dbReference type="AlphaFoldDB" id="A0A2M6XTG6"/>